<gene>
    <name evidence="1" type="ORF">CNMCM8927_008611</name>
</gene>
<dbReference type="PANTHER" id="PTHR11439">
    <property type="entry name" value="GAG-POL-RELATED RETROTRANSPOSON"/>
    <property type="match status" value="1"/>
</dbReference>
<sequence length="112" mass="12601">MDQGKLPNPVGSLMYIVLGIREDIAYAVSMASVYLANPGPQHMKLARHILRYLNGTKNLRLTYKGQLQTPKGFTDADWGGCRGTRRLAPDLHCLHGILRFQGSYCYRFPCCL</sequence>
<dbReference type="AlphaFoldDB" id="A0AAN6BN41"/>
<comment type="caution">
    <text evidence="1">The sequence shown here is derived from an EMBL/GenBank/DDBJ whole genome shotgun (WGS) entry which is preliminary data.</text>
</comment>
<dbReference type="Proteomes" id="UP000649114">
    <property type="component" value="Unassembled WGS sequence"/>
</dbReference>
<protein>
    <recommendedName>
        <fullName evidence="3">Retrovirus-related Pol polyprotein from transposon TNT 1-94</fullName>
    </recommendedName>
</protein>
<proteinExistence type="predicted"/>
<evidence type="ECO:0008006" key="3">
    <source>
        <dbReference type="Google" id="ProtNLM"/>
    </source>
</evidence>
<evidence type="ECO:0000313" key="1">
    <source>
        <dbReference type="EMBL" id="KAF4203564.1"/>
    </source>
</evidence>
<reference evidence="1" key="2">
    <citation type="submission" date="2020-04" db="EMBL/GenBank/DDBJ databases">
        <authorList>
            <person name="Santos R.A.C."/>
            <person name="Steenwyk J.L."/>
            <person name="Rivero-Menendez O."/>
            <person name="Mead M.E."/>
            <person name="Silva L.P."/>
            <person name="Bastos R.W."/>
            <person name="Alastruey-Izquierdo A."/>
            <person name="Goldman G.H."/>
            <person name="Rokas A."/>
        </authorList>
    </citation>
    <scope>NUCLEOTIDE SEQUENCE</scope>
    <source>
        <strain evidence="1">CNM-CM8927</strain>
    </source>
</reference>
<accession>A0AAN6BN41</accession>
<organism evidence="1 2">
    <name type="scientific">Aspergillus lentulus</name>
    <dbReference type="NCBI Taxonomy" id="293939"/>
    <lineage>
        <taxon>Eukaryota</taxon>
        <taxon>Fungi</taxon>
        <taxon>Dikarya</taxon>
        <taxon>Ascomycota</taxon>
        <taxon>Pezizomycotina</taxon>
        <taxon>Eurotiomycetes</taxon>
        <taxon>Eurotiomycetidae</taxon>
        <taxon>Eurotiales</taxon>
        <taxon>Aspergillaceae</taxon>
        <taxon>Aspergillus</taxon>
        <taxon>Aspergillus subgen. Fumigati</taxon>
    </lineage>
</organism>
<name>A0AAN6BN41_ASPLE</name>
<reference evidence="1" key="1">
    <citation type="journal article" date="2020" name="bioRxiv">
        <title>Genomic and phenotypic heterogeneity of clinical isolates of the human pathogens Aspergillus fumigatus, Aspergillus lentulus and Aspergillus fumigatiaffinis.</title>
        <authorList>
            <person name="dos Santos R.A.C."/>
            <person name="Steenwyk J.L."/>
            <person name="Rivero-Menendez O."/>
            <person name="Mead M.E."/>
            <person name="Silva L.P."/>
            <person name="Bastos R.W."/>
            <person name="Alastruey-Izquierdo A."/>
            <person name="Goldman G.H."/>
            <person name="Rokas A."/>
        </authorList>
    </citation>
    <scope>NUCLEOTIDE SEQUENCE</scope>
    <source>
        <strain evidence="1">CNM-CM8927</strain>
    </source>
</reference>
<dbReference type="PANTHER" id="PTHR11439:SF463">
    <property type="entry name" value="REVERSE TRANSCRIPTASE TY1_COPIA-TYPE DOMAIN-CONTAINING PROTEIN"/>
    <property type="match status" value="1"/>
</dbReference>
<dbReference type="EMBL" id="JAAAPU010000077">
    <property type="protein sequence ID" value="KAF4203564.1"/>
    <property type="molecule type" value="Genomic_DNA"/>
</dbReference>
<evidence type="ECO:0000313" key="2">
    <source>
        <dbReference type="Proteomes" id="UP000649114"/>
    </source>
</evidence>